<organism evidence="1 2">
    <name type="scientific">Hypoxylon rubiginosum</name>
    <dbReference type="NCBI Taxonomy" id="110542"/>
    <lineage>
        <taxon>Eukaryota</taxon>
        <taxon>Fungi</taxon>
        <taxon>Dikarya</taxon>
        <taxon>Ascomycota</taxon>
        <taxon>Pezizomycotina</taxon>
        <taxon>Sordariomycetes</taxon>
        <taxon>Xylariomycetidae</taxon>
        <taxon>Xylariales</taxon>
        <taxon>Hypoxylaceae</taxon>
        <taxon>Hypoxylon</taxon>
    </lineage>
</organism>
<keyword evidence="2" id="KW-1185">Reference proteome</keyword>
<accession>A0ACC0D9F3</accession>
<name>A0ACC0D9F3_9PEZI</name>
<proteinExistence type="predicted"/>
<sequence>MSHSNAHDWNAFAARNAIVARQRMNMTYADENLDFPGSDELTGKALHFYGPGEGSSDEHKRWKENATAYNSDKHSLAEQPHRRHGPLQLLRDVHWRVWDLQEAEAKQVPLDEIQSLGSDPTNPKLTNPKLLHSTAAGPYHAKGSMTPISAQARQKLIRHWRRVDRDHGNMVAIESNRELPERTRYATSPEHSLAELVGGLSLYPQPSQHHTKLGSLTEQVRESILRSQPTNYVRGKNKKNHANERARARRAIKQLEDGVPESQVELNSRARRLLRRIEEQRGRDD</sequence>
<evidence type="ECO:0000313" key="1">
    <source>
        <dbReference type="EMBL" id="KAI6089198.1"/>
    </source>
</evidence>
<dbReference type="EMBL" id="MU394297">
    <property type="protein sequence ID" value="KAI6089198.1"/>
    <property type="molecule type" value="Genomic_DNA"/>
</dbReference>
<evidence type="ECO:0000313" key="2">
    <source>
        <dbReference type="Proteomes" id="UP001497680"/>
    </source>
</evidence>
<dbReference type="Proteomes" id="UP001497680">
    <property type="component" value="Unassembled WGS sequence"/>
</dbReference>
<reference evidence="1 2" key="1">
    <citation type="journal article" date="2022" name="New Phytol.">
        <title>Ecological generalism drives hyperdiversity of secondary metabolite gene clusters in xylarialean endophytes.</title>
        <authorList>
            <person name="Franco M.E.E."/>
            <person name="Wisecaver J.H."/>
            <person name="Arnold A.E."/>
            <person name="Ju Y.M."/>
            <person name="Slot J.C."/>
            <person name="Ahrendt S."/>
            <person name="Moore L.P."/>
            <person name="Eastman K.E."/>
            <person name="Scott K."/>
            <person name="Konkel Z."/>
            <person name="Mondo S.J."/>
            <person name="Kuo A."/>
            <person name="Hayes R.D."/>
            <person name="Haridas S."/>
            <person name="Andreopoulos B."/>
            <person name="Riley R."/>
            <person name="LaButti K."/>
            <person name="Pangilinan J."/>
            <person name="Lipzen A."/>
            <person name="Amirebrahimi M."/>
            <person name="Yan J."/>
            <person name="Adam C."/>
            <person name="Keymanesh K."/>
            <person name="Ng V."/>
            <person name="Louie K."/>
            <person name="Northen T."/>
            <person name="Drula E."/>
            <person name="Henrissat B."/>
            <person name="Hsieh H.M."/>
            <person name="Youens-Clark K."/>
            <person name="Lutzoni F."/>
            <person name="Miadlikowska J."/>
            <person name="Eastwood D.C."/>
            <person name="Hamelin R.C."/>
            <person name="Grigoriev I.V."/>
            <person name="U'Ren J.M."/>
        </authorList>
    </citation>
    <scope>NUCLEOTIDE SEQUENCE [LARGE SCALE GENOMIC DNA]</scope>
    <source>
        <strain evidence="1 2">ER1909</strain>
    </source>
</reference>
<protein>
    <submittedName>
        <fullName evidence="1">Uncharacterized protein</fullName>
    </submittedName>
</protein>
<gene>
    <name evidence="1" type="ORF">F4821DRAFT_257350</name>
</gene>
<comment type="caution">
    <text evidence="1">The sequence shown here is derived from an EMBL/GenBank/DDBJ whole genome shotgun (WGS) entry which is preliminary data.</text>
</comment>